<accession>A0A167F9N7</accession>
<gene>
    <name evidence="2" type="ORF">PNBC_02625</name>
</gene>
<protein>
    <submittedName>
        <fullName evidence="2">Uncharacterized protein</fullName>
    </submittedName>
</protein>
<evidence type="ECO:0000313" key="3">
    <source>
        <dbReference type="Proteomes" id="UP000077134"/>
    </source>
</evidence>
<dbReference type="AlphaFoldDB" id="A0A167F9N7"/>
<feature type="transmembrane region" description="Helical" evidence="1">
    <location>
        <begin position="33"/>
        <end position="54"/>
    </location>
</feature>
<dbReference type="Proteomes" id="UP000077134">
    <property type="component" value="Unassembled WGS sequence"/>
</dbReference>
<reference evidence="2 3" key="1">
    <citation type="submission" date="2016-02" db="EMBL/GenBank/DDBJ databases">
        <title>Paenibacillus sp. LPB0068, isolated from Crassostrea gigas.</title>
        <authorList>
            <person name="Shin S.-K."/>
            <person name="Yi H."/>
        </authorList>
    </citation>
    <scope>NUCLEOTIDE SEQUENCE [LARGE SCALE GENOMIC DNA]</scope>
    <source>
        <strain evidence="2 3">LPB0068</strain>
    </source>
</reference>
<evidence type="ECO:0000256" key="1">
    <source>
        <dbReference type="SAM" id="Phobius"/>
    </source>
</evidence>
<keyword evidence="3" id="KW-1185">Reference proteome</keyword>
<dbReference type="EMBL" id="LSFN01000005">
    <property type="protein sequence ID" value="OAB76331.1"/>
    <property type="molecule type" value="Genomic_DNA"/>
</dbReference>
<dbReference type="KEGG" id="pcx:LPB68_00900"/>
<keyword evidence="1" id="KW-1133">Transmembrane helix</keyword>
<name>A0A167F9N7_9BACL</name>
<keyword evidence="1" id="KW-0472">Membrane</keyword>
<comment type="caution">
    <text evidence="2">The sequence shown here is derived from an EMBL/GenBank/DDBJ whole genome shotgun (WGS) entry which is preliminary data.</text>
</comment>
<keyword evidence="1" id="KW-0812">Transmembrane</keyword>
<organism evidence="2 3">
    <name type="scientific">Paenibacillus crassostreae</name>
    <dbReference type="NCBI Taxonomy" id="1763538"/>
    <lineage>
        <taxon>Bacteria</taxon>
        <taxon>Bacillati</taxon>
        <taxon>Bacillota</taxon>
        <taxon>Bacilli</taxon>
        <taxon>Bacillales</taxon>
        <taxon>Paenibacillaceae</taxon>
        <taxon>Paenibacillus</taxon>
    </lineage>
</organism>
<sequence length="74" mass="8334">MLKSKKQNQFVFYTIKGSTIKKFLILDLVTGSVIYFAVKIIYSSILIATVGSIIGTEGIKKISKFQKKSLKFKL</sequence>
<proteinExistence type="predicted"/>
<evidence type="ECO:0000313" key="2">
    <source>
        <dbReference type="EMBL" id="OAB76331.1"/>
    </source>
</evidence>